<reference evidence="2 3" key="1">
    <citation type="submission" date="2019-12" db="EMBL/GenBank/DDBJ databases">
        <title>Genomic-based taxomic classification of the family Erythrobacteraceae.</title>
        <authorList>
            <person name="Xu L."/>
        </authorList>
    </citation>
    <scope>NUCLEOTIDE SEQUENCE [LARGE SCALE GENOMIC DNA]</scope>
    <source>
        <strain evidence="2 3">DSM 18604</strain>
    </source>
</reference>
<evidence type="ECO:0000313" key="3">
    <source>
        <dbReference type="Proteomes" id="UP000460561"/>
    </source>
</evidence>
<proteinExistence type="predicted"/>
<dbReference type="AlphaFoldDB" id="A0A845A886"/>
<dbReference type="Proteomes" id="UP000460561">
    <property type="component" value="Unassembled WGS sequence"/>
</dbReference>
<protein>
    <submittedName>
        <fullName evidence="2">DUF4198 domain-containing protein</fullName>
    </submittedName>
</protein>
<comment type="caution">
    <text evidence="2">The sequence shown here is derived from an EMBL/GenBank/DDBJ whole genome shotgun (WGS) entry which is preliminary data.</text>
</comment>
<keyword evidence="1" id="KW-0732">Signal</keyword>
<dbReference type="RefSeq" id="WP_160738213.1">
    <property type="nucleotide sequence ID" value="NZ_WTYQ01000001.1"/>
</dbReference>
<dbReference type="InterPro" id="IPR019613">
    <property type="entry name" value="DUF4198"/>
</dbReference>
<feature type="chain" id="PRO_5032612517" evidence="1">
    <location>
        <begin position="27"/>
        <end position="271"/>
    </location>
</feature>
<dbReference type="EMBL" id="WTYQ01000001">
    <property type="protein sequence ID" value="MXP25045.1"/>
    <property type="molecule type" value="Genomic_DNA"/>
</dbReference>
<dbReference type="Pfam" id="PF10670">
    <property type="entry name" value="DUF4198"/>
    <property type="match status" value="1"/>
</dbReference>
<accession>A0A845A886</accession>
<dbReference type="OrthoDB" id="5943at2"/>
<sequence length="271" mass="28894">MFAKPKLLAIGAVLGLAGLMPSQAQAHRAWMLPSMTVLAGDSETVSVDAAISNELFVFEHHAMGLDHLAITGPDGEPVAPSIIGTGKYRSVFDVPLTKQGTYRIASANSGMMGFYELNGERKRWRGSADQVSQIPKGAQNLKLTRSNSRTETFVTLGAPNDTALAPTGEGLEMVPVTHPNDLVATEPAQMRFMLNGKPAADLKIEFVEGGTRYRNEAGVQNLTTDKDGLVTLEAPEAGMYFLEASARGEGAGASEPGWRASYSAVLEFLPL</sequence>
<evidence type="ECO:0000313" key="2">
    <source>
        <dbReference type="EMBL" id="MXP25045.1"/>
    </source>
</evidence>
<evidence type="ECO:0000256" key="1">
    <source>
        <dbReference type="SAM" id="SignalP"/>
    </source>
</evidence>
<gene>
    <name evidence="2" type="ORF">GRI39_03150</name>
</gene>
<organism evidence="2 3">
    <name type="scientific">Altericroceibacterium indicum</name>
    <dbReference type="NCBI Taxonomy" id="374177"/>
    <lineage>
        <taxon>Bacteria</taxon>
        <taxon>Pseudomonadati</taxon>
        <taxon>Pseudomonadota</taxon>
        <taxon>Alphaproteobacteria</taxon>
        <taxon>Sphingomonadales</taxon>
        <taxon>Erythrobacteraceae</taxon>
        <taxon>Altericroceibacterium</taxon>
    </lineage>
</organism>
<feature type="signal peptide" evidence="1">
    <location>
        <begin position="1"/>
        <end position="26"/>
    </location>
</feature>
<keyword evidence="3" id="KW-1185">Reference proteome</keyword>
<name>A0A845A886_9SPHN</name>